<protein>
    <submittedName>
        <fullName evidence="1">Bacillithiol system protein YtxJ</fullName>
    </submittedName>
</protein>
<dbReference type="AlphaFoldDB" id="A0A1H0DXX5"/>
<dbReference type="SUPFAM" id="SSF52833">
    <property type="entry name" value="Thioredoxin-like"/>
    <property type="match status" value="1"/>
</dbReference>
<keyword evidence="2" id="KW-1185">Reference proteome</keyword>
<evidence type="ECO:0000313" key="2">
    <source>
        <dbReference type="Proteomes" id="UP000198860"/>
    </source>
</evidence>
<dbReference type="Pfam" id="PF11009">
    <property type="entry name" value="BrxC"/>
    <property type="match status" value="1"/>
</dbReference>
<evidence type="ECO:0000313" key="1">
    <source>
        <dbReference type="EMBL" id="SDN74959.1"/>
    </source>
</evidence>
<dbReference type="OrthoDB" id="677051at2"/>
<dbReference type="STRING" id="240303.SAMN05421677_10135"/>
<gene>
    <name evidence="1" type="ORF">SAMN05421677_10135</name>
</gene>
<dbReference type="NCBIfam" id="TIGR04019">
    <property type="entry name" value="B_thiol_YtxJ"/>
    <property type="match status" value="1"/>
</dbReference>
<dbReference type="Gene3D" id="3.40.30.10">
    <property type="entry name" value="Glutaredoxin"/>
    <property type="match status" value="1"/>
</dbReference>
<reference evidence="2" key="1">
    <citation type="submission" date="2016-10" db="EMBL/GenBank/DDBJ databases">
        <authorList>
            <person name="Varghese N."/>
            <person name="Submissions S."/>
        </authorList>
    </citation>
    <scope>NUCLEOTIDE SEQUENCE [LARGE SCALE GENOMIC DNA]</scope>
    <source>
        <strain evidence="2">CGMCC 1.3703</strain>
    </source>
</reference>
<dbReference type="InterPro" id="IPR022551">
    <property type="entry name" value="BrxC"/>
</dbReference>
<dbReference type="EMBL" id="FNIZ01000001">
    <property type="protein sequence ID" value="SDN74959.1"/>
    <property type="molecule type" value="Genomic_DNA"/>
</dbReference>
<accession>A0A1H0DXX5</accession>
<proteinExistence type="predicted"/>
<sequence length="105" mass="12251">MKQEVIKNKEEFINIVEAYKEFFLLKHSLTCPISAAAHQQFERFAEETSVPCFILYVQESRELSSHIAEYTGIRHESPQVIQFQEGEAVWHDSHSAITKERLLEV</sequence>
<dbReference type="InterPro" id="IPR036249">
    <property type="entry name" value="Thioredoxin-like_sf"/>
</dbReference>
<organism evidence="1 2">
    <name type="scientific">Halobacillus aidingensis</name>
    <dbReference type="NCBI Taxonomy" id="240303"/>
    <lineage>
        <taxon>Bacteria</taxon>
        <taxon>Bacillati</taxon>
        <taxon>Bacillota</taxon>
        <taxon>Bacilli</taxon>
        <taxon>Bacillales</taxon>
        <taxon>Bacillaceae</taxon>
        <taxon>Halobacillus</taxon>
    </lineage>
</organism>
<name>A0A1H0DXX5_HALAD</name>
<dbReference type="RefSeq" id="WP_089650498.1">
    <property type="nucleotide sequence ID" value="NZ_FNIZ01000001.1"/>
</dbReference>
<dbReference type="Proteomes" id="UP000198860">
    <property type="component" value="Unassembled WGS sequence"/>
</dbReference>